<reference evidence="1" key="1">
    <citation type="submission" date="2023-08" db="EMBL/GenBank/DDBJ databases">
        <title>A de novo genome assembly of Solanum verrucosum Schlechtendal, a Mexican diploid species geographically isolated from the other diploid A-genome species in potato relatives.</title>
        <authorList>
            <person name="Hosaka K."/>
        </authorList>
    </citation>
    <scope>NUCLEOTIDE SEQUENCE</scope>
    <source>
        <tissue evidence="1">Young leaves</tissue>
    </source>
</reference>
<dbReference type="AlphaFoldDB" id="A0AAF0QZA0"/>
<dbReference type="Proteomes" id="UP001234989">
    <property type="component" value="Chromosome 5"/>
</dbReference>
<evidence type="ECO:0000313" key="2">
    <source>
        <dbReference type="Proteomes" id="UP001234989"/>
    </source>
</evidence>
<accession>A0AAF0QZA0</accession>
<organism evidence="1 2">
    <name type="scientific">Solanum verrucosum</name>
    <dbReference type="NCBI Taxonomy" id="315347"/>
    <lineage>
        <taxon>Eukaryota</taxon>
        <taxon>Viridiplantae</taxon>
        <taxon>Streptophyta</taxon>
        <taxon>Embryophyta</taxon>
        <taxon>Tracheophyta</taxon>
        <taxon>Spermatophyta</taxon>
        <taxon>Magnoliopsida</taxon>
        <taxon>eudicotyledons</taxon>
        <taxon>Gunneridae</taxon>
        <taxon>Pentapetalae</taxon>
        <taxon>asterids</taxon>
        <taxon>lamiids</taxon>
        <taxon>Solanales</taxon>
        <taxon>Solanaceae</taxon>
        <taxon>Solanoideae</taxon>
        <taxon>Solaneae</taxon>
        <taxon>Solanum</taxon>
    </lineage>
</organism>
<name>A0AAF0QZA0_SOLVR</name>
<proteinExistence type="predicted"/>
<protein>
    <submittedName>
        <fullName evidence="1">Uncharacterized protein</fullName>
    </submittedName>
</protein>
<keyword evidence="2" id="KW-1185">Reference proteome</keyword>
<dbReference type="EMBL" id="CP133616">
    <property type="protein sequence ID" value="WMV29231.1"/>
    <property type="molecule type" value="Genomic_DNA"/>
</dbReference>
<sequence>MMHWMPIIVTCFCIIIRCKPTGISTLNERVC</sequence>
<gene>
    <name evidence="1" type="ORF">MTR67_022616</name>
</gene>
<evidence type="ECO:0000313" key="1">
    <source>
        <dbReference type="EMBL" id="WMV29231.1"/>
    </source>
</evidence>